<comment type="caution">
    <text evidence="1">The sequence shown here is derived from an EMBL/GenBank/DDBJ whole genome shotgun (WGS) entry which is preliminary data.</text>
</comment>
<keyword evidence="2" id="KW-1185">Reference proteome</keyword>
<organism evidence="1 2">
    <name type="scientific">Streptomyces niphimycinicus</name>
    <dbReference type="NCBI Taxonomy" id="2842201"/>
    <lineage>
        <taxon>Bacteria</taxon>
        <taxon>Bacillati</taxon>
        <taxon>Actinomycetota</taxon>
        <taxon>Actinomycetes</taxon>
        <taxon>Kitasatosporales</taxon>
        <taxon>Streptomycetaceae</taxon>
        <taxon>Streptomyces</taxon>
    </lineage>
</organism>
<dbReference type="Pfam" id="PF13565">
    <property type="entry name" value="HTH_32"/>
    <property type="match status" value="1"/>
</dbReference>
<sequence length="196" mass="20986">MSTSGEVSLTERELAELEAWSGDRPERAVRVAIVRDAAAGLSVSRSAHRLGVSRPTVSAWRQRYAADGLAGLEHRPRSGRPVRVDEADVVAATLAGPPSPQRAWSARALADHLGISHTTVGRVWQRWRIRHDGPTAPVCLPLEPPLACARPELLATWARADGAAFLVVADAVPSGRPRTGAATADERRMRYAALGA</sequence>
<evidence type="ECO:0000313" key="1">
    <source>
        <dbReference type="EMBL" id="MBU3865848.1"/>
    </source>
</evidence>
<name>A0ABS6CFZ2_9ACTN</name>
<dbReference type="EMBL" id="JAHLEM010000178">
    <property type="protein sequence ID" value="MBU3865848.1"/>
    <property type="molecule type" value="Genomic_DNA"/>
</dbReference>
<evidence type="ECO:0000313" key="2">
    <source>
        <dbReference type="Proteomes" id="UP000720508"/>
    </source>
</evidence>
<proteinExistence type="predicted"/>
<feature type="non-terminal residue" evidence="1">
    <location>
        <position position="196"/>
    </location>
</feature>
<gene>
    <name evidence="1" type="ORF">KN815_17745</name>
</gene>
<dbReference type="RefSeq" id="WP_216342909.1">
    <property type="nucleotide sequence ID" value="NZ_JAHLEM010000178.1"/>
</dbReference>
<protein>
    <submittedName>
        <fullName evidence="1">Helix-turn-helix domain-containing protein</fullName>
    </submittedName>
</protein>
<accession>A0ABS6CFZ2</accession>
<reference evidence="1 2" key="1">
    <citation type="submission" date="2021-06" db="EMBL/GenBank/DDBJ databases">
        <authorList>
            <person name="Pan X."/>
        </authorList>
    </citation>
    <scope>NUCLEOTIDE SEQUENCE [LARGE SCALE GENOMIC DNA]</scope>
    <source>
        <strain evidence="1 2">4503</strain>
    </source>
</reference>
<dbReference type="Proteomes" id="UP000720508">
    <property type="component" value="Unassembled WGS sequence"/>
</dbReference>